<feature type="non-terminal residue" evidence="1">
    <location>
        <position position="1"/>
    </location>
</feature>
<dbReference type="EMBL" id="CAMGYJ010000009">
    <property type="protein sequence ID" value="CAI0540422.1"/>
    <property type="molecule type" value="Genomic_DNA"/>
</dbReference>
<organism evidence="1 2">
    <name type="scientific">Linum tenue</name>
    <dbReference type="NCBI Taxonomy" id="586396"/>
    <lineage>
        <taxon>Eukaryota</taxon>
        <taxon>Viridiplantae</taxon>
        <taxon>Streptophyta</taxon>
        <taxon>Embryophyta</taxon>
        <taxon>Tracheophyta</taxon>
        <taxon>Spermatophyta</taxon>
        <taxon>Magnoliopsida</taxon>
        <taxon>eudicotyledons</taxon>
        <taxon>Gunneridae</taxon>
        <taxon>Pentapetalae</taxon>
        <taxon>rosids</taxon>
        <taxon>fabids</taxon>
        <taxon>Malpighiales</taxon>
        <taxon>Linaceae</taxon>
        <taxon>Linum</taxon>
    </lineage>
</organism>
<protein>
    <submittedName>
        <fullName evidence="1">Uncharacterized protein</fullName>
    </submittedName>
</protein>
<dbReference type="Proteomes" id="UP001154282">
    <property type="component" value="Unassembled WGS sequence"/>
</dbReference>
<proteinExistence type="predicted"/>
<comment type="caution">
    <text evidence="1">The sequence shown here is derived from an EMBL/GenBank/DDBJ whole genome shotgun (WGS) entry which is preliminary data.</text>
</comment>
<accession>A0AAV0Q5B8</accession>
<name>A0AAV0Q5B8_9ROSI</name>
<reference evidence="1" key="1">
    <citation type="submission" date="2022-08" db="EMBL/GenBank/DDBJ databases">
        <authorList>
            <person name="Gutierrez-Valencia J."/>
        </authorList>
    </citation>
    <scope>NUCLEOTIDE SEQUENCE</scope>
</reference>
<sequence>YRQLLDELSAEDVTWTLYGRDGYLKIPRSLFNGILGFSNIAEGYDHARCLRQFGYRHIIPRAMMVPHDQYRLASGSSYTVFWDSFTNQLWDNLAAHRLDLDFSSEPCEHPSEIEEDYVDWYHTRSHPQITHPSSGHY</sequence>
<evidence type="ECO:0000313" key="2">
    <source>
        <dbReference type="Proteomes" id="UP001154282"/>
    </source>
</evidence>
<gene>
    <name evidence="1" type="ORF">LITE_LOCUS41674</name>
</gene>
<evidence type="ECO:0000313" key="1">
    <source>
        <dbReference type="EMBL" id="CAI0540422.1"/>
    </source>
</evidence>
<dbReference type="AlphaFoldDB" id="A0AAV0Q5B8"/>
<keyword evidence="2" id="KW-1185">Reference proteome</keyword>